<dbReference type="SUPFAM" id="SSF56752">
    <property type="entry name" value="D-aminoacid aminotransferase-like PLP-dependent enzymes"/>
    <property type="match status" value="1"/>
</dbReference>
<proteinExistence type="inferred from homology"/>
<dbReference type="InterPro" id="IPR043131">
    <property type="entry name" value="BCAT-like_N"/>
</dbReference>
<evidence type="ECO:0008006" key="3">
    <source>
        <dbReference type="Google" id="ProtNLM"/>
    </source>
</evidence>
<gene>
    <name evidence="2" type="ORF">GM50_16385</name>
</gene>
<dbReference type="Gene3D" id="3.20.10.10">
    <property type="entry name" value="D-amino Acid Aminotransferase, subunit A, domain 2"/>
    <property type="match status" value="1"/>
</dbReference>
<dbReference type="GO" id="GO:0046394">
    <property type="term" value="P:carboxylic acid biosynthetic process"/>
    <property type="evidence" value="ECO:0007669"/>
    <property type="project" value="UniProtKB-ARBA"/>
</dbReference>
<reference evidence="2" key="1">
    <citation type="submission" date="2014-05" db="EMBL/GenBank/DDBJ databases">
        <title>Key roles for freshwater Actinobacteria revealed by deep metagenomic sequencing.</title>
        <authorList>
            <person name="Ghai R."/>
            <person name="Mizuno C.M."/>
            <person name="Picazo A."/>
            <person name="Camacho A."/>
            <person name="Rodriguez-Valera F."/>
        </authorList>
    </citation>
    <scope>NUCLEOTIDE SEQUENCE</scope>
</reference>
<dbReference type="PANTHER" id="PTHR42743">
    <property type="entry name" value="AMINO-ACID AMINOTRANSFERASE"/>
    <property type="match status" value="1"/>
</dbReference>
<comment type="similarity">
    <text evidence="1">Belongs to the class-IV pyridoxal-phosphate-dependent aminotransferase family.</text>
</comment>
<dbReference type="InterPro" id="IPR036038">
    <property type="entry name" value="Aminotransferase-like"/>
</dbReference>
<name>A0A094PVG0_9ZZZZ</name>
<dbReference type="InterPro" id="IPR043132">
    <property type="entry name" value="BCAT-like_C"/>
</dbReference>
<dbReference type="InterPro" id="IPR001544">
    <property type="entry name" value="Aminotrans_IV"/>
</dbReference>
<organism evidence="2">
    <name type="scientific">freshwater metagenome</name>
    <dbReference type="NCBI Taxonomy" id="449393"/>
    <lineage>
        <taxon>unclassified sequences</taxon>
        <taxon>metagenomes</taxon>
        <taxon>ecological metagenomes</taxon>
    </lineage>
</organism>
<comment type="caution">
    <text evidence="2">The sequence shown here is derived from an EMBL/GenBank/DDBJ whole genome shotgun (WGS) entry which is preliminary data.</text>
</comment>
<dbReference type="EMBL" id="JNSK01000085">
    <property type="protein sequence ID" value="KGA15755.1"/>
    <property type="molecule type" value="Genomic_DNA"/>
</dbReference>
<protein>
    <recommendedName>
        <fullName evidence="3">Aminotransferase class IV</fullName>
    </recommendedName>
</protein>
<dbReference type="InterPro" id="IPR050571">
    <property type="entry name" value="Class-IV_PLP-Dep_Aminotrnsfr"/>
</dbReference>
<dbReference type="Pfam" id="PF01063">
    <property type="entry name" value="Aminotran_4"/>
    <property type="match status" value="1"/>
</dbReference>
<evidence type="ECO:0000313" key="2">
    <source>
        <dbReference type="EMBL" id="KGA15755.1"/>
    </source>
</evidence>
<dbReference type="AlphaFoldDB" id="A0A094PVG0"/>
<accession>A0A094PVG0</accession>
<evidence type="ECO:0000256" key="1">
    <source>
        <dbReference type="ARBA" id="ARBA00009320"/>
    </source>
</evidence>
<dbReference type="GO" id="GO:0003824">
    <property type="term" value="F:catalytic activity"/>
    <property type="evidence" value="ECO:0007669"/>
    <property type="project" value="InterPro"/>
</dbReference>
<dbReference type="Gene3D" id="3.30.470.10">
    <property type="match status" value="1"/>
</dbReference>
<dbReference type="PANTHER" id="PTHR42743:SF11">
    <property type="entry name" value="AMINODEOXYCHORISMATE LYASE"/>
    <property type="match status" value="1"/>
</dbReference>
<sequence length="257" mass="28145">MTLVVWSDGELISFNQAGLNTAGWPIGSGIFETLKTVDGSAWHLSRHMRRALTSARRSDIAFPSEESIRSAVAAAIAANPFPIGRLRMLFTSEGRFLVTHQEYLEVSEQAKLMIFPDRLESSTMVEKRFPYDHNLSLLDSARNQGFDDGILINERELVAESSIANLAFQIAGQWVTPPLADGILPGVIRALAIERLGIRVRSIEREELKKVDAGLLLSSLKIAQPISHIVGRALPNIEGSEEMRSRIAATAVATSVG</sequence>